<keyword evidence="9" id="KW-0802">TPR repeat</keyword>
<evidence type="ECO:0000256" key="1">
    <source>
        <dbReference type="ARBA" id="ARBA00004161"/>
    </source>
</evidence>
<proteinExistence type="predicted"/>
<evidence type="ECO:0000256" key="4">
    <source>
        <dbReference type="ARBA" id="ARBA00020768"/>
    </source>
</evidence>
<evidence type="ECO:0000256" key="7">
    <source>
        <dbReference type="ARBA" id="ARBA00022541"/>
    </source>
</evidence>
<evidence type="ECO:0000256" key="2">
    <source>
        <dbReference type="ARBA" id="ARBA00004216"/>
    </source>
</evidence>
<evidence type="ECO:0000256" key="3">
    <source>
        <dbReference type="ARBA" id="ARBA00004556"/>
    </source>
</evidence>
<dbReference type="InterPro" id="IPR011989">
    <property type="entry name" value="ARM-like"/>
</dbReference>
<dbReference type="SMART" id="SM00028">
    <property type="entry name" value="TPR"/>
    <property type="match status" value="2"/>
</dbReference>
<evidence type="ECO:0000313" key="13">
    <source>
        <dbReference type="EMBL" id="CAD9680818.1"/>
    </source>
</evidence>
<keyword evidence="6" id="KW-0963">Cytoplasm</keyword>
<dbReference type="GO" id="GO:0051879">
    <property type="term" value="F:Hsp90 protein binding"/>
    <property type="evidence" value="ECO:0007669"/>
    <property type="project" value="TreeGrafter"/>
</dbReference>
<dbReference type="AlphaFoldDB" id="A0A7S2RU75"/>
<dbReference type="PANTHER" id="PTHR45994">
    <property type="entry name" value="FI21225P1"/>
    <property type="match status" value="1"/>
</dbReference>
<dbReference type="InterPro" id="IPR024660">
    <property type="entry name" value="UCS_central_dom"/>
</dbReference>
<organism evidence="13">
    <name type="scientific">Mucochytrium quahogii</name>
    <dbReference type="NCBI Taxonomy" id="96639"/>
    <lineage>
        <taxon>Eukaryota</taxon>
        <taxon>Sar</taxon>
        <taxon>Stramenopiles</taxon>
        <taxon>Bigyra</taxon>
        <taxon>Labyrinthulomycetes</taxon>
        <taxon>Thraustochytrida</taxon>
        <taxon>Thraustochytriidae</taxon>
        <taxon>Mucochytrium</taxon>
    </lineage>
</organism>
<dbReference type="Gene3D" id="1.25.40.10">
    <property type="entry name" value="Tetratricopeptide repeat domain"/>
    <property type="match status" value="1"/>
</dbReference>
<dbReference type="InterPro" id="IPR011990">
    <property type="entry name" value="TPR-like_helical_dom_sf"/>
</dbReference>
<dbReference type="Pfam" id="PF11701">
    <property type="entry name" value="UNC45-central"/>
    <property type="match status" value="1"/>
</dbReference>
<dbReference type="SMART" id="SM00185">
    <property type="entry name" value="ARM"/>
    <property type="match status" value="5"/>
</dbReference>
<evidence type="ECO:0000256" key="6">
    <source>
        <dbReference type="ARBA" id="ARBA00022490"/>
    </source>
</evidence>
<reference evidence="13" key="1">
    <citation type="submission" date="2021-01" db="EMBL/GenBank/DDBJ databases">
        <authorList>
            <person name="Corre E."/>
            <person name="Pelletier E."/>
            <person name="Niang G."/>
            <person name="Scheremetjew M."/>
            <person name="Finn R."/>
            <person name="Kale V."/>
            <person name="Holt S."/>
            <person name="Cochrane G."/>
            <person name="Meng A."/>
            <person name="Brown T."/>
            <person name="Cohen L."/>
        </authorList>
    </citation>
    <scope>NUCLEOTIDE SEQUENCE</scope>
    <source>
        <strain evidence="13">NY070348D</strain>
    </source>
</reference>
<dbReference type="InterPro" id="IPR000225">
    <property type="entry name" value="Armadillo"/>
</dbReference>
<evidence type="ECO:0000313" key="12">
    <source>
        <dbReference type="EMBL" id="CAD9680801.1"/>
    </source>
</evidence>
<evidence type="ECO:0000256" key="10">
    <source>
        <dbReference type="ARBA" id="ARBA00023186"/>
    </source>
</evidence>
<gene>
    <name evidence="12" type="ORF">QSP1433_LOCUS7042</name>
    <name evidence="13" type="ORF">QSP1433_LOCUS7048</name>
</gene>
<dbReference type="InterPro" id="IPR016024">
    <property type="entry name" value="ARM-type_fold"/>
</dbReference>
<dbReference type="EMBL" id="HBHK01011260">
    <property type="protein sequence ID" value="CAD9680801.1"/>
    <property type="molecule type" value="Transcribed_RNA"/>
</dbReference>
<evidence type="ECO:0000256" key="5">
    <source>
        <dbReference type="ARBA" id="ARBA00022473"/>
    </source>
</evidence>
<accession>A0A7S2RU75</accession>
<sequence length="885" mass="97199">MESIIQDKERGNDAFKSGRINDALMCYTDGLGKIKSASEETKDIQVVLYQNRAACKLKEEDYQGAIEDCTKALQIDGNSVKALFRRAQAYTALKQVENAFKDLTLLMQLDKDNAAGTKLIQQVRVLAQEQNSTTTQTLDMVSSVYKGEGSQVDREGKLRHVLGAIMEDHQLAYAIALKGVCEQLWTVRTSDPISLKVLSKLCEFERCTPMVLKAVCFPEIKDIINAKDEHTGKPACLNIAWRLFLFDAEHEKSMDSGVIMGLIVSSLNSDDEALRRIAIEGSVRVCTDNQERSKSFIQHGGLEALMSVLNRDLNRDEPLQQVSVVLGQVLPALKDDDEIKNIALGFCKPNLSSADVFNQIRGTSALNAIFFANRDLGLALVSEDGLLELLHRIARSGADRAQALATEIFSHMANSENGRTLLGGDITDLLKLLVTSDCGPVRSAAAVTLAKLNAIDFNAESENGMLVLSSVVHLLQNKGSKEEHAKGVEAVSFVITDSNVKNMIAQGKGIEILEELIQLAGREKSNAKEAYAYGLAYIFENITMSQDDKRREKLREMEVTEEQWEQFEKLTKSQTRKPGQEDPRENVEMRIQTFVQTDGIAALRALVLNGGGERVLDSVARTFVNIASVQAVRSAMLTQGAHTALFKLTKIGSEKAKSWAAHALAKIFITTDPHVLKDEQLMDGIAPLIREVRHSDEELVVFECCMALTNIAVVSFEAKQQLVNRKAIQAFEYAQYSDNLMIRRAATEALNNLIPTEEFTEWICIPEKMKLWILFAQSYEEDVPTASAATGALANLGSDPRVAEAVAKQDDNALEKIVGLASCGNLDIEYRAIVCLSGLLESWPEGGGKEALKAAGAEAAAANIVKQYPSSPPSEAAQELLQALR</sequence>
<name>A0A7S2RU75_9STRA</name>
<dbReference type="SUPFAM" id="SSF48452">
    <property type="entry name" value="TPR-like"/>
    <property type="match status" value="1"/>
</dbReference>
<dbReference type="GO" id="GO:0030154">
    <property type="term" value="P:cell differentiation"/>
    <property type="evidence" value="ECO:0007669"/>
    <property type="project" value="UniProtKB-KW"/>
</dbReference>
<keyword evidence="8" id="KW-0221">Differentiation</keyword>
<comment type="subcellular location">
    <subcellularLocation>
        <location evidence="1">Cytoplasm</location>
        <location evidence="1">Myofibril</location>
        <location evidence="1">Sarcomere</location>
        <location evidence="1">A band</location>
    </subcellularLocation>
    <subcellularLocation>
        <location evidence="2">Cytoplasm</location>
        <location evidence="2">Myofibril</location>
        <location evidence="2">Sarcomere</location>
        <location evidence="2">Z line</location>
    </subcellularLocation>
    <subcellularLocation>
        <location evidence="3">Cytoplasm</location>
        <location evidence="3">Perinuclear region</location>
    </subcellularLocation>
</comment>
<dbReference type="InterPro" id="IPR019734">
    <property type="entry name" value="TPR_rpt"/>
</dbReference>
<dbReference type="Gene3D" id="1.25.10.10">
    <property type="entry name" value="Leucine-rich Repeat Variant"/>
    <property type="match status" value="2"/>
</dbReference>
<dbReference type="GO" id="GO:0048471">
    <property type="term" value="C:perinuclear region of cytoplasm"/>
    <property type="evidence" value="ECO:0007669"/>
    <property type="project" value="UniProtKB-SubCell"/>
</dbReference>
<keyword evidence="5" id="KW-0217">Developmental protein</keyword>
<dbReference type="EMBL" id="HBHK01011271">
    <property type="protein sequence ID" value="CAD9680818.1"/>
    <property type="molecule type" value="Transcribed_RNA"/>
</dbReference>
<evidence type="ECO:0000256" key="8">
    <source>
        <dbReference type="ARBA" id="ARBA00022782"/>
    </source>
</evidence>
<evidence type="ECO:0000256" key="9">
    <source>
        <dbReference type="ARBA" id="ARBA00022803"/>
    </source>
</evidence>
<evidence type="ECO:0000259" key="11">
    <source>
        <dbReference type="Pfam" id="PF11701"/>
    </source>
</evidence>
<keyword evidence="10" id="KW-0143">Chaperone</keyword>
<keyword evidence="7" id="KW-0517">Myogenesis</keyword>
<dbReference type="PANTHER" id="PTHR45994:SF1">
    <property type="entry name" value="FI21225P1"/>
    <property type="match status" value="1"/>
</dbReference>
<dbReference type="SUPFAM" id="SSF48371">
    <property type="entry name" value="ARM repeat"/>
    <property type="match status" value="1"/>
</dbReference>
<feature type="domain" description="UNC-45/Cro1/She4 central" evidence="11">
    <location>
        <begin position="319"/>
        <end position="452"/>
    </location>
</feature>
<protein>
    <recommendedName>
        <fullName evidence="4">Protein unc-45 homolog B</fullName>
    </recommendedName>
</protein>